<dbReference type="AlphaFoldDB" id="A0A8H5LIC1"/>
<evidence type="ECO:0000313" key="4">
    <source>
        <dbReference type="EMBL" id="KAF5358118.1"/>
    </source>
</evidence>
<reference evidence="4 5" key="1">
    <citation type="journal article" date="2020" name="ISME J.">
        <title>Uncovering the hidden diversity of litter-decomposition mechanisms in mushroom-forming fungi.</title>
        <authorList>
            <person name="Floudas D."/>
            <person name="Bentzer J."/>
            <person name="Ahren D."/>
            <person name="Johansson T."/>
            <person name="Persson P."/>
            <person name="Tunlid A."/>
        </authorList>
    </citation>
    <scope>NUCLEOTIDE SEQUENCE [LARGE SCALE GENOMIC DNA]</scope>
    <source>
        <strain evidence="4 5">CBS 146.42</strain>
    </source>
</reference>
<comment type="caution">
    <text evidence="4">The sequence shown here is derived from an EMBL/GenBank/DDBJ whole genome shotgun (WGS) entry which is preliminary data.</text>
</comment>
<feature type="region of interest" description="Disordered" evidence="3">
    <location>
        <begin position="206"/>
        <end position="226"/>
    </location>
</feature>
<dbReference type="GO" id="GO:0006261">
    <property type="term" value="P:DNA-templated DNA replication"/>
    <property type="evidence" value="ECO:0007669"/>
    <property type="project" value="TreeGrafter"/>
</dbReference>
<dbReference type="Pfam" id="PF09739">
    <property type="entry name" value="MCM_bind"/>
    <property type="match status" value="1"/>
</dbReference>
<accession>A0A8H5LIC1</accession>
<evidence type="ECO:0000313" key="5">
    <source>
        <dbReference type="Proteomes" id="UP000559027"/>
    </source>
</evidence>
<protein>
    <submittedName>
        <fullName evidence="4">Uncharacterized protein</fullName>
    </submittedName>
</protein>
<dbReference type="InterPro" id="IPR019140">
    <property type="entry name" value="MCM_complex-bd"/>
</dbReference>
<dbReference type="GO" id="GO:0005634">
    <property type="term" value="C:nucleus"/>
    <property type="evidence" value="ECO:0007669"/>
    <property type="project" value="UniProtKB-SubCell"/>
</dbReference>
<evidence type="ECO:0000256" key="1">
    <source>
        <dbReference type="ARBA" id="ARBA00004123"/>
    </source>
</evidence>
<organism evidence="4 5">
    <name type="scientific">Leucocoprinus leucothites</name>
    <dbReference type="NCBI Taxonomy" id="201217"/>
    <lineage>
        <taxon>Eukaryota</taxon>
        <taxon>Fungi</taxon>
        <taxon>Dikarya</taxon>
        <taxon>Basidiomycota</taxon>
        <taxon>Agaricomycotina</taxon>
        <taxon>Agaricomycetes</taxon>
        <taxon>Agaricomycetidae</taxon>
        <taxon>Agaricales</taxon>
        <taxon>Agaricineae</taxon>
        <taxon>Agaricaceae</taxon>
        <taxon>Leucocoprinus</taxon>
    </lineage>
</organism>
<dbReference type="PANTHER" id="PTHR13489">
    <property type="entry name" value="MINI-CHROMOSOME MAINTENANCE COMPLEX-BINDING PROTEIN"/>
    <property type="match status" value="1"/>
</dbReference>
<keyword evidence="5" id="KW-1185">Reference proteome</keyword>
<keyword evidence="2" id="KW-0539">Nucleus</keyword>
<dbReference type="EMBL" id="JAACJO010000005">
    <property type="protein sequence ID" value="KAF5358118.1"/>
    <property type="molecule type" value="Genomic_DNA"/>
</dbReference>
<name>A0A8H5LIC1_9AGAR</name>
<dbReference type="PANTHER" id="PTHR13489:SF0">
    <property type="entry name" value="MINI-CHROMOSOME MAINTENANCE COMPLEX-BINDING PROTEIN"/>
    <property type="match status" value="1"/>
</dbReference>
<comment type="subcellular location">
    <subcellularLocation>
        <location evidence="1">Nucleus</location>
    </subcellularLocation>
</comment>
<evidence type="ECO:0000256" key="3">
    <source>
        <dbReference type="SAM" id="MobiDB-lite"/>
    </source>
</evidence>
<dbReference type="OrthoDB" id="329666at2759"/>
<sequence length="453" mass="50151">MSSDTRTLDICNPPESFPENAQVSFRAMVQDTSFPPQFYATDDGLKECTVLWAVSVPGESPWCTPSPLTGYKSLRPYKFPIPGAPHLGVQIKIYDSQLAEGLQASDLCTFVGTLTKEPLHRAWLDHDEELEEDQVPTLHVQSTRPTPSTIILRTFPASLAPDVRTVRNQLVDWIAEEALGGDKDAAEWVLLSAIARTQSRTPPILPPSLTLSSFPSPPPPSSSSTPTLHHILALTLPLFTTLPLTLDTLNTTSFFPQDKTGNSDLHSGWLQVPKGMVYLLTEMGITEGQVLPAGVNNLRVVQGVMNDQTLAYEFPFSRFSFPTDISFVVLTEGKKSAFFQTTVNVPLKIANGGNYDLYKPLDQVKLPSEETLSQWRSLVGGSKVGQVTIDDETAKYIQDDFVTERKATTTTSDDLINRMMTAKLLALSYHEKIVTKDIWEETKALEARRKARL</sequence>
<proteinExistence type="predicted"/>
<dbReference type="GO" id="GO:0003682">
    <property type="term" value="F:chromatin binding"/>
    <property type="evidence" value="ECO:0007669"/>
    <property type="project" value="TreeGrafter"/>
</dbReference>
<dbReference type="Proteomes" id="UP000559027">
    <property type="component" value="Unassembled WGS sequence"/>
</dbReference>
<gene>
    <name evidence="4" type="ORF">D9756_001762</name>
</gene>
<evidence type="ECO:0000256" key="2">
    <source>
        <dbReference type="ARBA" id="ARBA00023242"/>
    </source>
</evidence>